<comment type="caution">
    <text evidence="1">The sequence shown here is derived from an EMBL/GenBank/DDBJ whole genome shotgun (WGS) entry which is preliminary data.</text>
</comment>
<evidence type="ECO:0000313" key="2">
    <source>
        <dbReference type="Proteomes" id="UP000237684"/>
    </source>
</evidence>
<dbReference type="GO" id="GO:0004519">
    <property type="term" value="F:endonuclease activity"/>
    <property type="evidence" value="ECO:0007669"/>
    <property type="project" value="UniProtKB-KW"/>
</dbReference>
<dbReference type="GO" id="GO:0003676">
    <property type="term" value="F:nucleic acid binding"/>
    <property type="evidence" value="ECO:0007669"/>
    <property type="project" value="InterPro"/>
</dbReference>
<protein>
    <submittedName>
        <fullName evidence="1">DDE superfamily endonuclease</fullName>
    </submittedName>
</protein>
<dbReference type="Gene3D" id="3.30.420.10">
    <property type="entry name" value="Ribonuclease H-like superfamily/Ribonuclease H"/>
    <property type="match status" value="1"/>
</dbReference>
<accession>A0A2S8SQ45</accession>
<reference evidence="1 2" key="1">
    <citation type="journal article" date="2018" name="Syst. Appl. Microbiol.">
        <title>Abditibacterium utsteinense sp. nov., the first cultivated member of candidate phylum FBP, isolated from ice-free Antarctic soil samples.</title>
        <authorList>
            <person name="Tahon G."/>
            <person name="Tytgat B."/>
            <person name="Lebbe L."/>
            <person name="Carlier A."/>
            <person name="Willems A."/>
        </authorList>
    </citation>
    <scope>NUCLEOTIDE SEQUENCE [LARGE SCALE GENOMIC DNA]</scope>
    <source>
        <strain evidence="1 2">LMG 29911</strain>
    </source>
</reference>
<sequence>MVVARGEVVIAWFEQQLCPVFRAGASGGTSGYLGQRFVSPMSELRALVEKVGCFLLPLPRYSPDLNKIEHFWPQIENRLDSNICPAFRFKVDAAFLPLSLEA</sequence>
<gene>
    <name evidence="1" type="ORF">B1R32_11819</name>
</gene>
<keyword evidence="1" id="KW-0255">Endonuclease</keyword>
<organism evidence="1 2">
    <name type="scientific">Abditibacterium utsteinense</name>
    <dbReference type="NCBI Taxonomy" id="1960156"/>
    <lineage>
        <taxon>Bacteria</taxon>
        <taxon>Pseudomonadati</taxon>
        <taxon>Abditibacteriota</taxon>
        <taxon>Abditibacteriia</taxon>
        <taxon>Abditibacteriales</taxon>
        <taxon>Abditibacteriaceae</taxon>
        <taxon>Abditibacterium</taxon>
    </lineage>
</organism>
<name>A0A2S8SQ45_9BACT</name>
<keyword evidence="1" id="KW-0378">Hydrolase</keyword>
<dbReference type="Proteomes" id="UP000237684">
    <property type="component" value="Unassembled WGS sequence"/>
</dbReference>
<proteinExistence type="predicted"/>
<dbReference type="InParanoid" id="A0A2S8SQ45"/>
<dbReference type="InterPro" id="IPR036397">
    <property type="entry name" value="RNaseH_sf"/>
</dbReference>
<keyword evidence="1" id="KW-0540">Nuclease</keyword>
<dbReference type="EMBL" id="NIGF01000018">
    <property type="protein sequence ID" value="PQV62922.1"/>
    <property type="molecule type" value="Genomic_DNA"/>
</dbReference>
<dbReference type="AlphaFoldDB" id="A0A2S8SQ45"/>
<evidence type="ECO:0000313" key="1">
    <source>
        <dbReference type="EMBL" id="PQV62922.1"/>
    </source>
</evidence>
<keyword evidence="2" id="KW-1185">Reference proteome</keyword>